<dbReference type="EMBL" id="JAGFWR010000014">
    <property type="protein sequence ID" value="MBO4163393.1"/>
    <property type="molecule type" value="Genomic_DNA"/>
</dbReference>
<dbReference type="Proteomes" id="UP000671399">
    <property type="component" value="Unassembled WGS sequence"/>
</dbReference>
<evidence type="ECO:0000313" key="2">
    <source>
        <dbReference type="Proteomes" id="UP000671399"/>
    </source>
</evidence>
<reference evidence="1 2" key="1">
    <citation type="submission" date="2021-03" db="EMBL/GenBank/DDBJ databases">
        <authorList>
            <person name="Lee D.-H."/>
        </authorList>
    </citation>
    <scope>NUCLEOTIDE SEQUENCE [LARGE SCALE GENOMIC DNA]</scope>
    <source>
        <strain evidence="1 2">MMS20-R2-23</strain>
    </source>
</reference>
<name>A0ABS3VCN7_9ACTN</name>
<keyword evidence="2" id="KW-1185">Reference proteome</keyword>
<organism evidence="1 2">
    <name type="scientific">Micromonospora antibiotica</name>
    <dbReference type="NCBI Taxonomy" id="2807623"/>
    <lineage>
        <taxon>Bacteria</taxon>
        <taxon>Bacillati</taxon>
        <taxon>Actinomycetota</taxon>
        <taxon>Actinomycetes</taxon>
        <taxon>Micromonosporales</taxon>
        <taxon>Micromonosporaceae</taxon>
        <taxon>Micromonospora</taxon>
    </lineage>
</organism>
<protein>
    <submittedName>
        <fullName evidence="1">Uncharacterized protein</fullName>
    </submittedName>
</protein>
<dbReference type="RefSeq" id="WP_208568968.1">
    <property type="nucleotide sequence ID" value="NZ_JAGFWR010000014.1"/>
</dbReference>
<sequence length="141" mass="15671">METSSMPELTRISDAERRRIVHEFVDETVGDAHPEVVAMVRDLTFRVRDTVELARAAGITPESPRAGHVVAALVAAYGEVFDRVDDAGYRSALLARLEVANDPRTERYFQLLATVNGWTPPPTLTPVLDWFIAALRHHPAP</sequence>
<comment type="caution">
    <text evidence="1">The sequence shown here is derived from an EMBL/GenBank/DDBJ whole genome shotgun (WGS) entry which is preliminary data.</text>
</comment>
<proteinExistence type="predicted"/>
<accession>A0ABS3VCN7</accession>
<gene>
    <name evidence="1" type="ORF">JQN83_21625</name>
</gene>
<evidence type="ECO:0000313" key="1">
    <source>
        <dbReference type="EMBL" id="MBO4163393.1"/>
    </source>
</evidence>